<dbReference type="Pfam" id="PF07374">
    <property type="entry name" value="DUF1492"/>
    <property type="match status" value="1"/>
</dbReference>
<accession>A0A1M5BNB3</accession>
<proteinExistence type="predicted"/>
<dbReference type="Gene3D" id="1.20.140.160">
    <property type="match status" value="1"/>
</dbReference>
<gene>
    <name evidence="1" type="ORF">SAMN02746091_02531</name>
</gene>
<dbReference type="SUPFAM" id="SSF88659">
    <property type="entry name" value="Sigma3 and sigma4 domains of RNA polymerase sigma factors"/>
    <property type="match status" value="1"/>
</dbReference>
<evidence type="ECO:0000313" key="2">
    <source>
        <dbReference type="Proteomes" id="UP000184423"/>
    </source>
</evidence>
<evidence type="ECO:0008006" key="3">
    <source>
        <dbReference type="Google" id="ProtNLM"/>
    </source>
</evidence>
<dbReference type="InterPro" id="IPR010861">
    <property type="entry name" value="DUF1492"/>
</dbReference>
<name>A0A1M5BNB3_9CLOT</name>
<dbReference type="AlphaFoldDB" id="A0A1M5BNB3"/>
<keyword evidence="2" id="KW-1185">Reference proteome</keyword>
<dbReference type="RefSeq" id="WP_073250185.1">
    <property type="nucleotide sequence ID" value="NZ_FQVG01000078.1"/>
</dbReference>
<organism evidence="1 2">
    <name type="scientific">Caloramator proteoclasticus DSM 10124</name>
    <dbReference type="NCBI Taxonomy" id="1121262"/>
    <lineage>
        <taxon>Bacteria</taxon>
        <taxon>Bacillati</taxon>
        <taxon>Bacillota</taxon>
        <taxon>Clostridia</taxon>
        <taxon>Eubacteriales</taxon>
        <taxon>Clostridiaceae</taxon>
        <taxon>Caloramator</taxon>
    </lineage>
</organism>
<dbReference type="EMBL" id="FQVG01000078">
    <property type="protein sequence ID" value="SHF44113.1"/>
    <property type="molecule type" value="Genomic_DNA"/>
</dbReference>
<protein>
    <recommendedName>
        <fullName evidence="3">Phage transcriptional activator, RinA family</fullName>
    </recommendedName>
</protein>
<reference evidence="2" key="1">
    <citation type="submission" date="2016-11" db="EMBL/GenBank/DDBJ databases">
        <authorList>
            <person name="Varghese N."/>
            <person name="Submissions S."/>
        </authorList>
    </citation>
    <scope>NUCLEOTIDE SEQUENCE [LARGE SCALE GENOMIC DNA]</scope>
    <source>
        <strain evidence="2">DSM 10124</strain>
    </source>
</reference>
<dbReference type="Proteomes" id="UP000184423">
    <property type="component" value="Unassembled WGS sequence"/>
</dbReference>
<dbReference type="InterPro" id="IPR013324">
    <property type="entry name" value="RNA_pol_sigma_r3/r4-like"/>
</dbReference>
<sequence length="143" mass="16805">MNAKEFLRQAIWLDKLINSKLEHLEKLEVLAQKTTVDLSKEKVTGGNGTTSPMENVVVKIIELKREINEDIDRLIDLKKEIGKVISNIDNPSYQLILEMRYINNRNWDEIADEMGLDKRWLLRLHMRALRKIDETLKLATKRH</sequence>
<evidence type="ECO:0000313" key="1">
    <source>
        <dbReference type="EMBL" id="SHF44113.1"/>
    </source>
</evidence>